<dbReference type="EMBL" id="CP036433">
    <property type="protein sequence ID" value="QDU98864.1"/>
    <property type="molecule type" value="Genomic_DNA"/>
</dbReference>
<evidence type="ECO:0000259" key="4">
    <source>
        <dbReference type="Pfam" id="PF03629"/>
    </source>
</evidence>
<dbReference type="SUPFAM" id="SSF52266">
    <property type="entry name" value="SGNH hydrolase"/>
    <property type="match status" value="1"/>
</dbReference>
<keyword evidence="6" id="KW-1185">Reference proteome</keyword>
<dbReference type="KEGG" id="lcre:Pla8534_67750"/>
<reference evidence="5 6" key="1">
    <citation type="submission" date="2019-02" db="EMBL/GenBank/DDBJ databases">
        <title>Deep-cultivation of Planctomycetes and their phenomic and genomic characterization uncovers novel biology.</title>
        <authorList>
            <person name="Wiegand S."/>
            <person name="Jogler M."/>
            <person name="Boedeker C."/>
            <person name="Pinto D."/>
            <person name="Vollmers J."/>
            <person name="Rivas-Marin E."/>
            <person name="Kohn T."/>
            <person name="Peeters S.H."/>
            <person name="Heuer A."/>
            <person name="Rast P."/>
            <person name="Oberbeckmann S."/>
            <person name="Bunk B."/>
            <person name="Jeske O."/>
            <person name="Meyerdierks A."/>
            <person name="Storesund J.E."/>
            <person name="Kallscheuer N."/>
            <person name="Luecker S."/>
            <person name="Lage O.M."/>
            <person name="Pohl T."/>
            <person name="Merkel B.J."/>
            <person name="Hornburger P."/>
            <person name="Mueller R.-W."/>
            <person name="Bruemmer F."/>
            <person name="Labrenz M."/>
            <person name="Spormann A.M."/>
            <person name="Op den Camp H."/>
            <person name="Overmann J."/>
            <person name="Amann R."/>
            <person name="Jetten M.S.M."/>
            <person name="Mascher T."/>
            <person name="Medema M.H."/>
            <person name="Devos D.P."/>
            <person name="Kaster A.-K."/>
            <person name="Ovreas L."/>
            <person name="Rohde M."/>
            <person name="Galperin M.Y."/>
            <person name="Jogler C."/>
        </authorList>
    </citation>
    <scope>NUCLEOTIDE SEQUENCE [LARGE SCALE GENOMIC DNA]</scope>
    <source>
        <strain evidence="5 6">Pla85_3_4</strain>
    </source>
</reference>
<feature type="domain" description="Sialate O-acetylesterase" evidence="4">
    <location>
        <begin position="163"/>
        <end position="323"/>
    </location>
</feature>
<protein>
    <recommendedName>
        <fullName evidence="4">Sialate O-acetylesterase domain-containing protein</fullName>
    </recommendedName>
</protein>
<dbReference type="InterPro" id="IPR052940">
    <property type="entry name" value="Carb_Esterase_6"/>
</dbReference>
<keyword evidence="3" id="KW-0732">Signal</keyword>
<feature type="coiled-coil region" evidence="2">
    <location>
        <begin position="96"/>
        <end position="130"/>
    </location>
</feature>
<dbReference type="RefSeq" id="WP_145058445.1">
    <property type="nucleotide sequence ID" value="NZ_CP036433.1"/>
</dbReference>
<proteinExistence type="predicted"/>
<dbReference type="InterPro" id="IPR036514">
    <property type="entry name" value="SGNH_hydro_sf"/>
</dbReference>
<evidence type="ECO:0000256" key="3">
    <source>
        <dbReference type="SAM" id="SignalP"/>
    </source>
</evidence>
<organism evidence="5 6">
    <name type="scientific">Lignipirellula cremea</name>
    <dbReference type="NCBI Taxonomy" id="2528010"/>
    <lineage>
        <taxon>Bacteria</taxon>
        <taxon>Pseudomonadati</taxon>
        <taxon>Planctomycetota</taxon>
        <taxon>Planctomycetia</taxon>
        <taxon>Pirellulales</taxon>
        <taxon>Pirellulaceae</taxon>
        <taxon>Lignipirellula</taxon>
    </lineage>
</organism>
<keyword evidence="2" id="KW-0175">Coiled coil</keyword>
<evidence type="ECO:0000313" key="6">
    <source>
        <dbReference type="Proteomes" id="UP000317648"/>
    </source>
</evidence>
<dbReference type="Gene3D" id="3.40.50.1110">
    <property type="entry name" value="SGNH hydrolase"/>
    <property type="match status" value="1"/>
</dbReference>
<gene>
    <name evidence="5" type="ORF">Pla8534_67750</name>
</gene>
<feature type="signal peptide" evidence="3">
    <location>
        <begin position="1"/>
        <end position="19"/>
    </location>
</feature>
<dbReference type="GO" id="GO:0016788">
    <property type="term" value="F:hydrolase activity, acting on ester bonds"/>
    <property type="evidence" value="ECO:0007669"/>
    <property type="project" value="UniProtKB-ARBA"/>
</dbReference>
<accession>A0A518E436</accession>
<sequence length="404" mass="44067" precursor="true">MPRLVQLIACLLLFAAVEAASTAAREPAAKKLQIFILAGQSNMVGHSNYITIPRLFADERPEVQALAGLVFKEGQTVTRAAVDEQIATRIARDKISNDLRQKKIEGEEAIAAAQAEIEKLNDLYETQTAKIKDTFAVSDRVFISSIADGNRRSGPLTIGFGGSADKIGPELGFGMSLARQIDAPILIIKTAWGGKSLHYNFRPPSAGPYQLNEKEQASENAANIQADAGLNYRLMLEQINAVLGDLKQHHPDFDPQVGYDLAGFVWFQGFNDQFSDAFRDNYKDNLIAFVQDIRKDTKTPNMPFVIGVLGTGITEEAVGANAVSLGQRAAAATPEFAGNVAAVESYKVYDLSALEVFNKGWQNHFAEWCAVGSDRPYHYLGSGKFFVRFGDALATAMAELIARQ</sequence>
<keyword evidence="1" id="KW-0378">Hydrolase</keyword>
<name>A0A518E436_9BACT</name>
<feature type="chain" id="PRO_5021822064" description="Sialate O-acetylesterase domain-containing protein" evidence="3">
    <location>
        <begin position="20"/>
        <end position="404"/>
    </location>
</feature>
<dbReference type="Proteomes" id="UP000317648">
    <property type="component" value="Chromosome"/>
</dbReference>
<evidence type="ECO:0000256" key="2">
    <source>
        <dbReference type="SAM" id="Coils"/>
    </source>
</evidence>
<dbReference type="InterPro" id="IPR005181">
    <property type="entry name" value="SASA"/>
</dbReference>
<dbReference type="PANTHER" id="PTHR31988:SF19">
    <property type="entry name" value="9-O-ACETYL-N-ACETYLNEURAMINIC ACID DEACETYLASE-RELATED"/>
    <property type="match status" value="1"/>
</dbReference>
<dbReference type="OrthoDB" id="9795554at2"/>
<dbReference type="AlphaFoldDB" id="A0A518E436"/>
<evidence type="ECO:0000256" key="1">
    <source>
        <dbReference type="ARBA" id="ARBA00022801"/>
    </source>
</evidence>
<dbReference type="PANTHER" id="PTHR31988">
    <property type="entry name" value="ESTERASE, PUTATIVE (DUF303)-RELATED"/>
    <property type="match status" value="1"/>
</dbReference>
<evidence type="ECO:0000313" key="5">
    <source>
        <dbReference type="EMBL" id="QDU98864.1"/>
    </source>
</evidence>
<dbReference type="Pfam" id="PF03629">
    <property type="entry name" value="SASA"/>
    <property type="match status" value="1"/>
</dbReference>